<evidence type="ECO:0000256" key="2">
    <source>
        <dbReference type="ARBA" id="ARBA00022729"/>
    </source>
</evidence>
<keyword evidence="2 3" id="KW-0732">Signal</keyword>
<dbReference type="EMBL" id="JAVDWE010000001">
    <property type="protein sequence ID" value="MDR7093087.1"/>
    <property type="molecule type" value="Genomic_DNA"/>
</dbReference>
<sequence>MKHRLTRLAALALLTAGTCVTAAAQQQGVTDTEIVLGDILPLTGPPALLGVAHNLGVKAAIAEVNAAGGVNGRKLRLISEDDGYVPSRTIQGVRKLINSDKVFALTSVSGTAQAQAAMPLIQQAGLPAMAPITTYEGLYKPTIKNVFAVGYDMSNAVDELVSRMADRYPGKKWALISQDDDYGENVRDGFERAVKAKKLQVVSTQIYKKGQTDFSSEILKVKQAGAEVLMAGGVLGENVTMVKELERINHKIPVGVTYVSRVPASAKLMGAAAENVYTVDYVYLESSAQGKTFTDRIGKHLSPEEMARVNRYTYTGYAATRALIDAMGRCGKALTWDCTNAELAKVNNLDTGAMTPIGFTATNHLAAPKLFLLKADPAGATYKAVE</sequence>
<dbReference type="SUPFAM" id="SSF53822">
    <property type="entry name" value="Periplasmic binding protein-like I"/>
    <property type="match status" value="1"/>
</dbReference>
<dbReference type="InterPro" id="IPR028081">
    <property type="entry name" value="Leu-bd"/>
</dbReference>
<dbReference type="Pfam" id="PF13458">
    <property type="entry name" value="Peripla_BP_6"/>
    <property type="match status" value="1"/>
</dbReference>
<evidence type="ECO:0000259" key="4">
    <source>
        <dbReference type="Pfam" id="PF13458"/>
    </source>
</evidence>
<feature type="chain" id="PRO_5047062184" evidence="3">
    <location>
        <begin position="23"/>
        <end position="386"/>
    </location>
</feature>
<reference evidence="5 6" key="1">
    <citation type="submission" date="2023-07" db="EMBL/GenBank/DDBJ databases">
        <title>Sorghum-associated microbial communities from plants grown in Nebraska, USA.</title>
        <authorList>
            <person name="Schachtman D."/>
        </authorList>
    </citation>
    <scope>NUCLEOTIDE SEQUENCE [LARGE SCALE GENOMIC DNA]</scope>
    <source>
        <strain evidence="5 6">BE240</strain>
    </source>
</reference>
<accession>A0ABU1V6K4</accession>
<dbReference type="PANTHER" id="PTHR47235">
    <property type="entry name" value="BLR6548 PROTEIN"/>
    <property type="match status" value="1"/>
</dbReference>
<protein>
    <submittedName>
        <fullName evidence="5">ABC-type branched-subunit amino acid transport system substrate-binding protein</fullName>
    </submittedName>
</protein>
<comment type="caution">
    <text evidence="5">The sequence shown here is derived from an EMBL/GenBank/DDBJ whole genome shotgun (WGS) entry which is preliminary data.</text>
</comment>
<feature type="signal peptide" evidence="3">
    <location>
        <begin position="1"/>
        <end position="22"/>
    </location>
</feature>
<evidence type="ECO:0000313" key="5">
    <source>
        <dbReference type="EMBL" id="MDR7093087.1"/>
    </source>
</evidence>
<feature type="domain" description="Leucine-binding protein" evidence="4">
    <location>
        <begin position="34"/>
        <end position="379"/>
    </location>
</feature>
<dbReference type="Proteomes" id="UP001265550">
    <property type="component" value="Unassembled WGS sequence"/>
</dbReference>
<dbReference type="CDD" id="cd06343">
    <property type="entry name" value="PBP1_ABC_ligand_binding-like"/>
    <property type="match status" value="1"/>
</dbReference>
<dbReference type="InterPro" id="IPR028082">
    <property type="entry name" value="Peripla_BP_I"/>
</dbReference>
<name>A0ABU1V6K4_9BURK</name>
<proteinExistence type="inferred from homology"/>
<gene>
    <name evidence="5" type="ORF">J2X09_000810</name>
</gene>
<evidence type="ECO:0000313" key="6">
    <source>
        <dbReference type="Proteomes" id="UP001265550"/>
    </source>
</evidence>
<evidence type="ECO:0000256" key="1">
    <source>
        <dbReference type="ARBA" id="ARBA00010062"/>
    </source>
</evidence>
<organism evidence="5 6">
    <name type="scientific">Hydrogenophaga laconesensis</name>
    <dbReference type="NCBI Taxonomy" id="1805971"/>
    <lineage>
        <taxon>Bacteria</taxon>
        <taxon>Pseudomonadati</taxon>
        <taxon>Pseudomonadota</taxon>
        <taxon>Betaproteobacteria</taxon>
        <taxon>Burkholderiales</taxon>
        <taxon>Comamonadaceae</taxon>
        <taxon>Hydrogenophaga</taxon>
    </lineage>
</organism>
<comment type="similarity">
    <text evidence="1">Belongs to the leucine-binding protein family.</text>
</comment>
<keyword evidence="6" id="KW-1185">Reference proteome</keyword>
<dbReference type="Gene3D" id="3.40.50.2300">
    <property type="match status" value="2"/>
</dbReference>
<dbReference type="RefSeq" id="WP_204731850.1">
    <property type="nucleotide sequence ID" value="NZ_JAVDWE010000001.1"/>
</dbReference>
<evidence type="ECO:0000256" key="3">
    <source>
        <dbReference type="SAM" id="SignalP"/>
    </source>
</evidence>
<dbReference type="PANTHER" id="PTHR47235:SF1">
    <property type="entry name" value="BLR6548 PROTEIN"/>
    <property type="match status" value="1"/>
</dbReference>